<organism evidence="2 3">
    <name type="scientific">Adineta ricciae</name>
    <name type="common">Rotifer</name>
    <dbReference type="NCBI Taxonomy" id="249248"/>
    <lineage>
        <taxon>Eukaryota</taxon>
        <taxon>Metazoa</taxon>
        <taxon>Spiralia</taxon>
        <taxon>Gnathifera</taxon>
        <taxon>Rotifera</taxon>
        <taxon>Eurotatoria</taxon>
        <taxon>Bdelloidea</taxon>
        <taxon>Adinetida</taxon>
        <taxon>Adinetidae</taxon>
        <taxon>Adineta</taxon>
    </lineage>
</organism>
<dbReference type="OrthoDB" id="9971575at2759"/>
<dbReference type="SUPFAM" id="SSF51658">
    <property type="entry name" value="Xylose isomerase-like"/>
    <property type="match status" value="1"/>
</dbReference>
<dbReference type="EMBL" id="CAJNOJ010000012">
    <property type="protein sequence ID" value="CAF0796839.1"/>
    <property type="molecule type" value="Genomic_DNA"/>
</dbReference>
<protein>
    <recommendedName>
        <fullName evidence="1">Xylose isomerase-like TIM barrel domain-containing protein</fullName>
    </recommendedName>
</protein>
<sequence length="298" mass="35371">MSTSERPQLKIFRNIWGAEAQFSSDINLLFSELHHRGFDGIETSLNEILRLSHNNDEFFKETLAKHQLDLIGICYTNWADFIPGSWQDLTVEQHLKNLERELEQMVKYNPIHINIHSGQDNWTIEQHEEFFERALLLQAKYPNVSSSHETHRGRSLFNPTITLHMITRFPNLRLTADFSHWLIVCERLLNHPSDLERLRRIIPHVDHIHARVGTVQHAQVTDPLVDAPVETHLMQTWWQMIWDEQMKQGKTRITLTPEYGPKPYAISDDVDVWTLTIREMERQRKNYQHWIEQKDYSP</sequence>
<evidence type="ECO:0000259" key="1">
    <source>
        <dbReference type="Pfam" id="PF01261"/>
    </source>
</evidence>
<dbReference type="InterPro" id="IPR036237">
    <property type="entry name" value="Xyl_isomerase-like_sf"/>
</dbReference>
<dbReference type="Gene3D" id="3.20.20.150">
    <property type="entry name" value="Divalent-metal-dependent TIM barrel enzymes"/>
    <property type="match status" value="1"/>
</dbReference>
<comment type="caution">
    <text evidence="2">The sequence shown here is derived from an EMBL/GenBank/DDBJ whole genome shotgun (WGS) entry which is preliminary data.</text>
</comment>
<dbReference type="Proteomes" id="UP000663852">
    <property type="component" value="Unassembled WGS sequence"/>
</dbReference>
<name>A0A813S8V7_ADIRI</name>
<dbReference type="AlphaFoldDB" id="A0A813S8V7"/>
<gene>
    <name evidence="2" type="ORF">EDS130_LOCUS4640</name>
</gene>
<evidence type="ECO:0000313" key="3">
    <source>
        <dbReference type="Proteomes" id="UP000663852"/>
    </source>
</evidence>
<evidence type="ECO:0000313" key="2">
    <source>
        <dbReference type="EMBL" id="CAF0796839.1"/>
    </source>
</evidence>
<dbReference type="Pfam" id="PF01261">
    <property type="entry name" value="AP_endonuc_2"/>
    <property type="match status" value="1"/>
</dbReference>
<feature type="domain" description="Xylose isomerase-like TIM barrel" evidence="1">
    <location>
        <begin position="32"/>
        <end position="210"/>
    </location>
</feature>
<reference evidence="2" key="1">
    <citation type="submission" date="2021-02" db="EMBL/GenBank/DDBJ databases">
        <authorList>
            <person name="Nowell W R."/>
        </authorList>
    </citation>
    <scope>NUCLEOTIDE SEQUENCE</scope>
</reference>
<accession>A0A813S8V7</accession>
<dbReference type="InterPro" id="IPR013022">
    <property type="entry name" value="Xyl_isomerase-like_TIM-brl"/>
</dbReference>
<proteinExistence type="predicted"/>